<evidence type="ECO:0000313" key="2">
    <source>
        <dbReference type="EMBL" id="MBD3585900.1"/>
    </source>
</evidence>
<reference evidence="2 3" key="1">
    <citation type="submission" date="2020-04" db="EMBL/GenBank/DDBJ databases">
        <title>Salinimonas sp. HHU 13199.</title>
        <authorList>
            <person name="Cui X."/>
            <person name="Zhang D."/>
        </authorList>
    </citation>
    <scope>NUCLEOTIDE SEQUENCE [LARGE SCALE GENOMIC DNA]</scope>
    <source>
        <strain evidence="2 3">HHU 13199</strain>
    </source>
</reference>
<keyword evidence="1" id="KW-0732">Signal</keyword>
<dbReference type="InterPro" id="IPR027396">
    <property type="entry name" value="DsrEFH-like"/>
</dbReference>
<dbReference type="SUPFAM" id="SSF75169">
    <property type="entry name" value="DsrEFH-like"/>
    <property type="match status" value="1"/>
</dbReference>
<gene>
    <name evidence="2" type="ORF">HHX48_09150</name>
</gene>
<protein>
    <submittedName>
        <fullName evidence="2">DsrE family protein</fullName>
    </submittedName>
</protein>
<dbReference type="PANTHER" id="PTHR37691">
    <property type="entry name" value="BLR3518 PROTEIN"/>
    <property type="match status" value="1"/>
</dbReference>
<keyword evidence="3" id="KW-1185">Reference proteome</keyword>
<dbReference type="RefSeq" id="WP_191024389.1">
    <property type="nucleotide sequence ID" value="NZ_JABBXD010000004.1"/>
</dbReference>
<comment type="caution">
    <text evidence="2">The sequence shown here is derived from an EMBL/GenBank/DDBJ whole genome shotgun (WGS) entry which is preliminary data.</text>
</comment>
<proteinExistence type="predicted"/>
<dbReference type="EMBL" id="JABBXD010000004">
    <property type="protein sequence ID" value="MBD3585900.1"/>
    <property type="molecule type" value="Genomic_DNA"/>
</dbReference>
<evidence type="ECO:0000256" key="1">
    <source>
        <dbReference type="SAM" id="SignalP"/>
    </source>
</evidence>
<dbReference type="Proteomes" id="UP000624419">
    <property type="component" value="Unassembled WGS sequence"/>
</dbReference>
<dbReference type="InterPro" id="IPR003787">
    <property type="entry name" value="Sulphur_relay_DsrE/F-like"/>
</dbReference>
<accession>A0ABR8LKP7</accession>
<name>A0ABR8LKP7_9ALTE</name>
<feature type="signal peptide" evidence="1">
    <location>
        <begin position="1"/>
        <end position="21"/>
    </location>
</feature>
<dbReference type="Pfam" id="PF02635">
    <property type="entry name" value="DsrE"/>
    <property type="match status" value="1"/>
</dbReference>
<dbReference type="Gene3D" id="3.40.1260.10">
    <property type="entry name" value="DsrEFH-like"/>
    <property type="match status" value="1"/>
</dbReference>
<organism evidence="2 3">
    <name type="scientific">Salinimonas profundi</name>
    <dbReference type="NCBI Taxonomy" id="2729140"/>
    <lineage>
        <taxon>Bacteria</taxon>
        <taxon>Pseudomonadati</taxon>
        <taxon>Pseudomonadota</taxon>
        <taxon>Gammaproteobacteria</taxon>
        <taxon>Alteromonadales</taxon>
        <taxon>Alteromonadaceae</taxon>
        <taxon>Alteromonas/Salinimonas group</taxon>
        <taxon>Salinimonas</taxon>
    </lineage>
</organism>
<feature type="chain" id="PRO_5045603900" evidence="1">
    <location>
        <begin position="22"/>
        <end position="177"/>
    </location>
</feature>
<evidence type="ECO:0000313" key="3">
    <source>
        <dbReference type="Proteomes" id="UP000624419"/>
    </source>
</evidence>
<dbReference type="PANTHER" id="PTHR37691:SF1">
    <property type="entry name" value="BLR3518 PROTEIN"/>
    <property type="match status" value="1"/>
</dbReference>
<sequence length="177" mass="18940">MPRLISVFALFTTVLTTSVYGAAFTTGPVFEKFGKKADIAHTPLDEATSFKVAFDVVSGAKPGTINRKFDSAARFINMHVANGVKQENIELAIVVHGSATLDLLNKDAYQQKKSASNANLPLLNALLNENVRIIVCGQSMAGHGLSAEQFIEGVSVSLSAMTAHALLQQQGYTLNPF</sequence>